<dbReference type="EMBL" id="JANFAV010000018">
    <property type="protein sequence ID" value="MCW6537093.1"/>
    <property type="molecule type" value="Genomic_DNA"/>
</dbReference>
<dbReference type="PANTHER" id="PTHR18640">
    <property type="entry name" value="SOLUTE CARRIER FAMILY 10 MEMBER 7"/>
    <property type="match status" value="1"/>
</dbReference>
<protein>
    <submittedName>
        <fullName evidence="2">Bile acid:sodium symporter</fullName>
    </submittedName>
</protein>
<dbReference type="PIRSF" id="PIRSF026166">
    <property type="entry name" value="UCP026166"/>
    <property type="match status" value="1"/>
</dbReference>
<dbReference type="InterPro" id="IPR038770">
    <property type="entry name" value="Na+/solute_symporter_sf"/>
</dbReference>
<keyword evidence="1" id="KW-0812">Transmembrane</keyword>
<feature type="transmembrane region" description="Helical" evidence="1">
    <location>
        <begin position="73"/>
        <end position="94"/>
    </location>
</feature>
<proteinExistence type="predicted"/>
<accession>A0AA42CVW8</accession>
<sequence>MKIDGFLLAMLAAVVLAFLAPRLGAEGGALHMAQVTEIGIALVFFLHGANLSPQSLKAGAANWRVHLAVQATTYILFPLIGFAIFFGLSSVLAYEVRLGVFFLCALSSTISSSVAMTSMARGNVPAAVFDASLSGIIGMAITPSLIAMVAAVSGKPFPILPAIGDVALTLLLPFAARKPIINRLDRGVIVLIVYTAFCESTASGLWWRYSPWVIAEIAAIAAILLAVVLGVTTALSRACGFPLADEVTTVFCGSKKSLANGAPIARILFAGNPAMGMIMLPIMLYHQLQLIVCSILARRYAARAAAAAR</sequence>
<keyword evidence="1" id="KW-1133">Transmembrane helix</keyword>
<feature type="transmembrane region" description="Helical" evidence="1">
    <location>
        <begin position="157"/>
        <end position="176"/>
    </location>
</feature>
<feature type="transmembrane region" description="Helical" evidence="1">
    <location>
        <begin position="213"/>
        <end position="235"/>
    </location>
</feature>
<gene>
    <name evidence="2" type="ORF">NEE01_20125</name>
</gene>
<reference evidence="2" key="1">
    <citation type="submission" date="2022-06" db="EMBL/GenBank/DDBJ databases">
        <title>Sphingomonas sp. nov. isolated from rhizosphere soil of tomato.</title>
        <authorList>
            <person name="Dong H."/>
            <person name="Gao R."/>
        </authorList>
    </citation>
    <scope>NUCLEOTIDE SEQUENCE</scope>
    <source>
        <strain evidence="2">MMSM24</strain>
    </source>
</reference>
<dbReference type="Proteomes" id="UP001165565">
    <property type="component" value="Unassembled WGS sequence"/>
</dbReference>
<evidence type="ECO:0000313" key="2">
    <source>
        <dbReference type="EMBL" id="MCW6537093.1"/>
    </source>
</evidence>
<dbReference type="Pfam" id="PF13593">
    <property type="entry name" value="SBF_like"/>
    <property type="match status" value="1"/>
</dbReference>
<dbReference type="Gene3D" id="1.20.1530.20">
    <property type="match status" value="1"/>
</dbReference>
<evidence type="ECO:0000256" key="1">
    <source>
        <dbReference type="SAM" id="Phobius"/>
    </source>
</evidence>
<feature type="transmembrane region" description="Helical" evidence="1">
    <location>
        <begin position="100"/>
        <end position="120"/>
    </location>
</feature>
<dbReference type="InterPro" id="IPR016833">
    <property type="entry name" value="Put_Na-Bile_cotransptr"/>
</dbReference>
<dbReference type="GO" id="GO:0005886">
    <property type="term" value="C:plasma membrane"/>
    <property type="evidence" value="ECO:0007669"/>
    <property type="project" value="TreeGrafter"/>
</dbReference>
<feature type="transmembrane region" description="Helical" evidence="1">
    <location>
        <begin position="127"/>
        <end position="151"/>
    </location>
</feature>
<dbReference type="AlphaFoldDB" id="A0AA42CVW8"/>
<organism evidence="2 3">
    <name type="scientific">Sphingomonas lycopersici</name>
    <dbReference type="NCBI Taxonomy" id="2951807"/>
    <lineage>
        <taxon>Bacteria</taxon>
        <taxon>Pseudomonadati</taxon>
        <taxon>Pseudomonadota</taxon>
        <taxon>Alphaproteobacteria</taxon>
        <taxon>Sphingomonadales</taxon>
        <taxon>Sphingomonadaceae</taxon>
        <taxon>Sphingomonas</taxon>
    </lineage>
</organism>
<keyword evidence="3" id="KW-1185">Reference proteome</keyword>
<keyword evidence="1" id="KW-0472">Membrane</keyword>
<feature type="transmembrane region" description="Helical" evidence="1">
    <location>
        <begin position="34"/>
        <end position="52"/>
    </location>
</feature>
<feature type="transmembrane region" description="Helical" evidence="1">
    <location>
        <begin position="188"/>
        <end position="207"/>
    </location>
</feature>
<comment type="caution">
    <text evidence="2">The sequence shown here is derived from an EMBL/GenBank/DDBJ whole genome shotgun (WGS) entry which is preliminary data.</text>
</comment>
<evidence type="ECO:0000313" key="3">
    <source>
        <dbReference type="Proteomes" id="UP001165565"/>
    </source>
</evidence>
<dbReference type="PANTHER" id="PTHR18640:SF5">
    <property type="entry name" value="SODIUM_BILE ACID COTRANSPORTER 7"/>
    <property type="match status" value="1"/>
</dbReference>
<name>A0AA42CVW8_9SPHN</name>